<gene>
    <name evidence="6" type="ORF">DILT_LOCUS7967</name>
</gene>
<keyword evidence="3 4" id="KW-0813">Transport</keyword>
<feature type="domain" description="Exocyst complex component EXOC2/Sec5 N-terminal" evidence="5">
    <location>
        <begin position="71"/>
        <end position="199"/>
    </location>
</feature>
<evidence type="ECO:0000256" key="4">
    <source>
        <dbReference type="RuleBase" id="RU368010"/>
    </source>
</evidence>
<evidence type="ECO:0000313" key="7">
    <source>
        <dbReference type="Proteomes" id="UP000281553"/>
    </source>
</evidence>
<dbReference type="GO" id="GO:0032456">
    <property type="term" value="P:endocytic recycling"/>
    <property type="evidence" value="ECO:0007669"/>
    <property type="project" value="TreeGrafter"/>
</dbReference>
<dbReference type="GO" id="GO:0007041">
    <property type="term" value="P:lysosomal transport"/>
    <property type="evidence" value="ECO:0007669"/>
    <property type="project" value="TreeGrafter"/>
</dbReference>
<comment type="function">
    <text evidence="4">Acts as component of the GARP complex that is involved in retrograde transport from early and late endosomes to the trans-Golgi network (TGN).</text>
</comment>
<dbReference type="AlphaFoldDB" id="A0A3P7P2G3"/>
<dbReference type="Proteomes" id="UP000281553">
    <property type="component" value="Unassembled WGS sequence"/>
</dbReference>
<evidence type="ECO:0000256" key="2">
    <source>
        <dbReference type="ARBA" id="ARBA00016122"/>
    </source>
</evidence>
<dbReference type="InterPro" id="IPR039481">
    <property type="entry name" value="EXOC2/Sec5_N_dom"/>
</dbReference>
<proteinExistence type="inferred from homology"/>
<dbReference type="PANTHER" id="PTHR15954">
    <property type="entry name" value="VACUOLAR PROTEIN SORTING-ASSOCIATED PROTEIN 51 HOMOLOG"/>
    <property type="match status" value="1"/>
</dbReference>
<dbReference type="GO" id="GO:0015031">
    <property type="term" value="P:protein transport"/>
    <property type="evidence" value="ECO:0007669"/>
    <property type="project" value="UniProtKB-UniRule"/>
</dbReference>
<organism evidence="6 7">
    <name type="scientific">Dibothriocephalus latus</name>
    <name type="common">Fish tapeworm</name>
    <name type="synonym">Diphyllobothrium latum</name>
    <dbReference type="NCBI Taxonomy" id="60516"/>
    <lineage>
        <taxon>Eukaryota</taxon>
        <taxon>Metazoa</taxon>
        <taxon>Spiralia</taxon>
        <taxon>Lophotrochozoa</taxon>
        <taxon>Platyhelminthes</taxon>
        <taxon>Cestoda</taxon>
        <taxon>Eucestoda</taxon>
        <taxon>Diphyllobothriidea</taxon>
        <taxon>Diphyllobothriidae</taxon>
        <taxon>Dibothriocephalus</taxon>
    </lineage>
</organism>
<dbReference type="EMBL" id="UYRU01053133">
    <property type="protein sequence ID" value="VDN12136.1"/>
    <property type="molecule type" value="Genomic_DNA"/>
</dbReference>
<dbReference type="OrthoDB" id="6267998at2759"/>
<dbReference type="GO" id="GO:0048193">
    <property type="term" value="P:Golgi vesicle transport"/>
    <property type="evidence" value="ECO:0007669"/>
    <property type="project" value="TreeGrafter"/>
</dbReference>
<comment type="similarity">
    <text evidence="1 4">Belongs to the VPS51 family.</text>
</comment>
<evidence type="ECO:0000256" key="1">
    <source>
        <dbReference type="ARBA" id="ARBA00006080"/>
    </source>
</evidence>
<dbReference type="Pfam" id="PF15469">
    <property type="entry name" value="Sec5"/>
    <property type="match status" value="1"/>
</dbReference>
<dbReference type="GO" id="GO:0042147">
    <property type="term" value="P:retrograde transport, endosome to Golgi"/>
    <property type="evidence" value="ECO:0007669"/>
    <property type="project" value="UniProtKB-UniRule"/>
</dbReference>
<dbReference type="GO" id="GO:0000938">
    <property type="term" value="C:GARP complex"/>
    <property type="evidence" value="ECO:0007669"/>
    <property type="project" value="UniProtKB-UniRule"/>
</dbReference>
<comment type="subunit">
    <text evidence="4">Component of the Golgi-associated retrograde protein (GARP) complex.</text>
</comment>
<evidence type="ECO:0000313" key="6">
    <source>
        <dbReference type="EMBL" id="VDN12136.1"/>
    </source>
</evidence>
<dbReference type="InterPro" id="IPR014812">
    <property type="entry name" value="Vps51"/>
</dbReference>
<keyword evidence="4" id="KW-0653">Protein transport</keyword>
<dbReference type="GO" id="GO:1990745">
    <property type="term" value="C:EARP complex"/>
    <property type="evidence" value="ECO:0007669"/>
    <property type="project" value="TreeGrafter"/>
</dbReference>
<dbReference type="GO" id="GO:0016020">
    <property type="term" value="C:membrane"/>
    <property type="evidence" value="ECO:0007669"/>
    <property type="project" value="TreeGrafter"/>
</dbReference>
<keyword evidence="4" id="KW-0445">Lipid transport</keyword>
<dbReference type="PANTHER" id="PTHR15954:SF4">
    <property type="entry name" value="VACUOLAR PROTEIN SORTING-ASSOCIATED PROTEIN 51 HOMOLOG"/>
    <property type="match status" value="1"/>
</dbReference>
<keyword evidence="4" id="KW-0333">Golgi apparatus</keyword>
<dbReference type="GO" id="GO:0006869">
    <property type="term" value="P:lipid transport"/>
    <property type="evidence" value="ECO:0007669"/>
    <property type="project" value="UniProtKB-UniRule"/>
</dbReference>
<protein>
    <recommendedName>
        <fullName evidence="2 4">Vacuolar protein sorting-associated protein 51 homolog</fullName>
    </recommendedName>
</protein>
<sequence>MIEPPERLERKKRLLAFYELQGPVGTAEEDQPPEVIKDDFNPTNIDSSTFDCQAYFTKLLQHYFKFIEDEMNSLAQAMVEISQLSVSVDEKTHKHREELKRLANTKQNLQKLNYLSSLPTKLREHIKKEQWAEAVNAYCKARPVFEKFCDVPSFQGLQRDCLDLINNVSANIEIYLSAAPDAASLTSSIEILQKLNHEQSSLASKFLHTANLRMDELFLKLDQEVVHPVTSQDGSDSSNPATDRLLISHHNVMHLRNLFFLPYENL</sequence>
<comment type="subcellular location">
    <subcellularLocation>
        <location evidence="4">Golgi apparatus</location>
        <location evidence="4">trans-Golgi network</location>
    </subcellularLocation>
</comment>
<keyword evidence="7" id="KW-1185">Reference proteome</keyword>
<reference evidence="6 7" key="1">
    <citation type="submission" date="2018-11" db="EMBL/GenBank/DDBJ databases">
        <authorList>
            <consortium name="Pathogen Informatics"/>
        </authorList>
    </citation>
    <scope>NUCLEOTIDE SEQUENCE [LARGE SCALE GENOMIC DNA]</scope>
</reference>
<evidence type="ECO:0000259" key="5">
    <source>
        <dbReference type="Pfam" id="PF15469"/>
    </source>
</evidence>
<dbReference type="GO" id="GO:0007030">
    <property type="term" value="P:Golgi organization"/>
    <property type="evidence" value="ECO:0007669"/>
    <property type="project" value="UniProtKB-UniRule"/>
</dbReference>
<accession>A0A3P7P2G3</accession>
<dbReference type="GO" id="GO:0005829">
    <property type="term" value="C:cytosol"/>
    <property type="evidence" value="ECO:0007669"/>
    <property type="project" value="GOC"/>
</dbReference>
<name>A0A3P7P2G3_DIBLA</name>
<evidence type="ECO:0000256" key="3">
    <source>
        <dbReference type="ARBA" id="ARBA00022448"/>
    </source>
</evidence>